<dbReference type="Proteomes" id="UP000182444">
    <property type="component" value="Chromosome 1A"/>
</dbReference>
<dbReference type="SUPFAM" id="SSF53098">
    <property type="entry name" value="Ribonuclease H-like"/>
    <property type="match status" value="1"/>
</dbReference>
<name>A0A1D8N3S0_YARLL</name>
<dbReference type="VEuPathDB" id="FungiDB:YALI0_A04521g"/>
<reference evidence="2 3" key="1">
    <citation type="journal article" date="2016" name="PLoS ONE">
        <title>Sequence Assembly of Yarrowia lipolytica Strain W29/CLIB89 Shows Transposable Element Diversity.</title>
        <authorList>
            <person name="Magnan C."/>
            <person name="Yu J."/>
            <person name="Chang I."/>
            <person name="Jahn E."/>
            <person name="Kanomata Y."/>
            <person name="Wu J."/>
            <person name="Zeller M."/>
            <person name="Oakes M."/>
            <person name="Baldi P."/>
            <person name="Sandmeyer S."/>
        </authorList>
    </citation>
    <scope>NUCLEOTIDE SEQUENCE [LARGE SCALE GENOMIC DNA]</scope>
    <source>
        <strain evidence="3">CLIB89(W29)</strain>
    </source>
</reference>
<dbReference type="KEGG" id="yli:2906084"/>
<sequence>MPYYAVYSGRRRGIFFNWQDAENQVTGYSYPGRDRCARLEGAVQLMKQNGAGNMARLVDYDEIGYERDLVYITACQGAEPGLLGSAVFLGSGNRCNHATLSPSKTLSRARLEAILHFYKEVISKSSKSDPATAASYKYDHWPSWEIRTDSRSIIEQVSESVRRWTFDAWREGEMENGDLLHEIAEEHGKLRNPDFVIFRHVENSTDGGSHECAQLAYGATRECPLCHRPFAVADMKILRGERS</sequence>
<dbReference type="SUPFAM" id="SSF55658">
    <property type="entry name" value="L9 N-domain-like"/>
    <property type="match status" value="1"/>
</dbReference>
<evidence type="ECO:0000313" key="2">
    <source>
        <dbReference type="EMBL" id="AOW00250.1"/>
    </source>
</evidence>
<dbReference type="InterPro" id="IPR009027">
    <property type="entry name" value="Ribosomal_bL9/RNase_H1_N"/>
</dbReference>
<protein>
    <recommendedName>
        <fullName evidence="1">Ribonuclease H1 N-terminal domain-containing protein</fullName>
    </recommendedName>
</protein>
<proteinExistence type="predicted"/>
<evidence type="ECO:0000259" key="1">
    <source>
        <dbReference type="Pfam" id="PF01693"/>
    </source>
</evidence>
<dbReference type="InterPro" id="IPR037056">
    <property type="entry name" value="RNase_H1_N_sf"/>
</dbReference>
<dbReference type="EMBL" id="CP017553">
    <property type="protein sequence ID" value="AOW00250.1"/>
    <property type="molecule type" value="Genomic_DNA"/>
</dbReference>
<dbReference type="VEuPathDB" id="FungiDB:YALI1_A04676g"/>
<feature type="domain" description="Ribonuclease H1 N-terminal" evidence="1">
    <location>
        <begin position="2"/>
        <end position="29"/>
    </location>
</feature>
<dbReference type="Pfam" id="PF01693">
    <property type="entry name" value="Cauli_VI"/>
    <property type="match status" value="1"/>
</dbReference>
<dbReference type="AlphaFoldDB" id="A0A1D8N3S0"/>
<dbReference type="RefSeq" id="XP_499755.1">
    <property type="nucleotide sequence ID" value="XM_499755.1"/>
</dbReference>
<dbReference type="InterPro" id="IPR011320">
    <property type="entry name" value="RNase_H1_N"/>
</dbReference>
<dbReference type="GO" id="GO:0003676">
    <property type="term" value="F:nucleic acid binding"/>
    <property type="evidence" value="ECO:0007669"/>
    <property type="project" value="InterPro"/>
</dbReference>
<dbReference type="Gene3D" id="3.30.420.10">
    <property type="entry name" value="Ribonuclease H-like superfamily/Ribonuclease H"/>
    <property type="match status" value="1"/>
</dbReference>
<dbReference type="InterPro" id="IPR036397">
    <property type="entry name" value="RNaseH_sf"/>
</dbReference>
<dbReference type="GeneID" id="2906084"/>
<organism evidence="2 3">
    <name type="scientific">Yarrowia lipolytica</name>
    <name type="common">Candida lipolytica</name>
    <dbReference type="NCBI Taxonomy" id="4952"/>
    <lineage>
        <taxon>Eukaryota</taxon>
        <taxon>Fungi</taxon>
        <taxon>Dikarya</taxon>
        <taxon>Ascomycota</taxon>
        <taxon>Saccharomycotina</taxon>
        <taxon>Dipodascomycetes</taxon>
        <taxon>Dipodascales</taxon>
        <taxon>Dipodascales incertae sedis</taxon>
        <taxon>Yarrowia</taxon>
    </lineage>
</organism>
<gene>
    <name evidence="2" type="ORF">YALI1_A04676g</name>
</gene>
<dbReference type="InterPro" id="IPR012337">
    <property type="entry name" value="RNaseH-like_sf"/>
</dbReference>
<evidence type="ECO:0000313" key="3">
    <source>
        <dbReference type="Proteomes" id="UP000182444"/>
    </source>
</evidence>
<dbReference type="Gene3D" id="3.40.970.10">
    <property type="entry name" value="Ribonuclease H1, N-terminal domain"/>
    <property type="match status" value="1"/>
</dbReference>
<accession>A0A1D8N3S0</accession>
<dbReference type="OrthoDB" id="3254429at2759"/>